<evidence type="ECO:0000256" key="4">
    <source>
        <dbReference type="ARBA" id="ARBA00023163"/>
    </source>
</evidence>
<keyword evidence="4" id="KW-0804">Transcription</keyword>
<evidence type="ECO:0000313" key="6">
    <source>
        <dbReference type="EMBL" id="MBL0390061.1"/>
    </source>
</evidence>
<dbReference type="Pfam" id="PF00126">
    <property type="entry name" value="HTH_1"/>
    <property type="match status" value="1"/>
</dbReference>
<accession>A0A937CR58</accession>
<evidence type="ECO:0000313" key="7">
    <source>
        <dbReference type="Proteomes" id="UP000599109"/>
    </source>
</evidence>
<sequence length="304" mass="33287">MNLRFIETFVLAAKLGSFSRTAERMHTTLAAVSSRMQTLEEDLGFPLFERSGRRIRLSPKGREILPAAERLLSAAADFSSRVVSPDRLEGRVRLGVIDTVAATLLPQFLSEVERRYPLVEIDLHSDTSLQIAERMASGDLDMGFLLRGLTIAGARTVPLFTLAMRWVANPALVQANPPTGPAELARYPVLCYPVGSSPYEFTRALFAPYGGPRRLYACNSMTMTMRLVVAGVGVSALPTALLVDELASGQLRLLDVEEPFPPLQMQLAYFEADGQPLHAALAETAVDVTREYWSTVAPEHGSLP</sequence>
<dbReference type="CDD" id="cd05466">
    <property type="entry name" value="PBP2_LTTR_substrate"/>
    <property type="match status" value="1"/>
</dbReference>
<comment type="similarity">
    <text evidence="1">Belongs to the LysR transcriptional regulatory family.</text>
</comment>
<dbReference type="PANTHER" id="PTHR30126">
    <property type="entry name" value="HTH-TYPE TRANSCRIPTIONAL REGULATOR"/>
    <property type="match status" value="1"/>
</dbReference>
<feature type="domain" description="HTH lysR-type" evidence="5">
    <location>
        <begin position="1"/>
        <end position="58"/>
    </location>
</feature>
<dbReference type="PROSITE" id="PS50931">
    <property type="entry name" value="HTH_LYSR"/>
    <property type="match status" value="1"/>
</dbReference>
<dbReference type="GO" id="GO:0003700">
    <property type="term" value="F:DNA-binding transcription factor activity"/>
    <property type="evidence" value="ECO:0007669"/>
    <property type="project" value="InterPro"/>
</dbReference>
<reference evidence="6 7" key="1">
    <citation type="journal article" date="2017" name="Int. J. Syst. Evol. Microbiol.">
        <title>Ramlibacter monticola sp. nov., isolated from forest soil.</title>
        <authorList>
            <person name="Chaudhary D.K."/>
            <person name="Kim J."/>
        </authorList>
    </citation>
    <scope>NUCLEOTIDE SEQUENCE [LARGE SCALE GENOMIC DNA]</scope>
    <source>
        <strain evidence="6 7">KACC 19175</strain>
    </source>
</reference>
<dbReference type="RefSeq" id="WP_201672639.1">
    <property type="nucleotide sequence ID" value="NZ_JAEQNE010000001.1"/>
</dbReference>
<dbReference type="Pfam" id="PF03466">
    <property type="entry name" value="LysR_substrate"/>
    <property type="match status" value="1"/>
</dbReference>
<dbReference type="SUPFAM" id="SSF53850">
    <property type="entry name" value="Periplasmic binding protein-like II"/>
    <property type="match status" value="1"/>
</dbReference>
<evidence type="ECO:0000259" key="5">
    <source>
        <dbReference type="PROSITE" id="PS50931"/>
    </source>
</evidence>
<dbReference type="PANTHER" id="PTHR30126:SF77">
    <property type="entry name" value="TRANSCRIPTIONAL REGULATORY PROTEIN"/>
    <property type="match status" value="1"/>
</dbReference>
<evidence type="ECO:0000256" key="3">
    <source>
        <dbReference type="ARBA" id="ARBA00023125"/>
    </source>
</evidence>
<dbReference type="EMBL" id="JAEQNE010000001">
    <property type="protein sequence ID" value="MBL0390061.1"/>
    <property type="molecule type" value="Genomic_DNA"/>
</dbReference>
<evidence type="ECO:0000256" key="2">
    <source>
        <dbReference type="ARBA" id="ARBA00023015"/>
    </source>
</evidence>
<dbReference type="Gene3D" id="3.40.190.10">
    <property type="entry name" value="Periplasmic binding protein-like II"/>
    <property type="match status" value="2"/>
</dbReference>
<organism evidence="6 7">
    <name type="scientific">Ramlibacter monticola</name>
    <dbReference type="NCBI Taxonomy" id="1926872"/>
    <lineage>
        <taxon>Bacteria</taxon>
        <taxon>Pseudomonadati</taxon>
        <taxon>Pseudomonadota</taxon>
        <taxon>Betaproteobacteria</taxon>
        <taxon>Burkholderiales</taxon>
        <taxon>Comamonadaceae</taxon>
        <taxon>Ramlibacter</taxon>
    </lineage>
</organism>
<dbReference type="InterPro" id="IPR005119">
    <property type="entry name" value="LysR_subst-bd"/>
</dbReference>
<evidence type="ECO:0000256" key="1">
    <source>
        <dbReference type="ARBA" id="ARBA00009437"/>
    </source>
</evidence>
<dbReference type="Proteomes" id="UP000599109">
    <property type="component" value="Unassembled WGS sequence"/>
</dbReference>
<dbReference type="InterPro" id="IPR036390">
    <property type="entry name" value="WH_DNA-bd_sf"/>
</dbReference>
<dbReference type="GO" id="GO:0000976">
    <property type="term" value="F:transcription cis-regulatory region binding"/>
    <property type="evidence" value="ECO:0007669"/>
    <property type="project" value="TreeGrafter"/>
</dbReference>
<keyword evidence="7" id="KW-1185">Reference proteome</keyword>
<dbReference type="InterPro" id="IPR036388">
    <property type="entry name" value="WH-like_DNA-bd_sf"/>
</dbReference>
<keyword evidence="2" id="KW-0805">Transcription regulation</keyword>
<comment type="caution">
    <text evidence="6">The sequence shown here is derived from an EMBL/GenBank/DDBJ whole genome shotgun (WGS) entry which is preliminary data.</text>
</comment>
<dbReference type="InterPro" id="IPR000847">
    <property type="entry name" value="LysR_HTH_N"/>
</dbReference>
<keyword evidence="3" id="KW-0238">DNA-binding</keyword>
<protein>
    <submittedName>
        <fullName evidence="6">LysR family transcriptional regulator</fullName>
    </submittedName>
</protein>
<dbReference type="AlphaFoldDB" id="A0A937CR58"/>
<proteinExistence type="inferred from homology"/>
<dbReference type="SUPFAM" id="SSF46785">
    <property type="entry name" value="Winged helix' DNA-binding domain"/>
    <property type="match status" value="1"/>
</dbReference>
<dbReference type="Gene3D" id="1.10.10.10">
    <property type="entry name" value="Winged helix-like DNA-binding domain superfamily/Winged helix DNA-binding domain"/>
    <property type="match status" value="1"/>
</dbReference>
<name>A0A937CR58_9BURK</name>
<gene>
    <name evidence="6" type="ORF">JJ685_02785</name>
</gene>